<proteinExistence type="inferred from homology"/>
<dbReference type="Gene3D" id="3.40.50.720">
    <property type="entry name" value="NAD(P)-binding Rossmann-like Domain"/>
    <property type="match status" value="1"/>
</dbReference>
<sequence length="304" mass="32593">MPSNFNPATEIPSLSGKRILITGANTGIGYQTALQLAAHDPREIWLTSRTLSRAQAAIDSIRAVVPKANLKPLELDLASLDSVKTAATEFLRQTERLDILICNAGIMSVPAGLTQEGYEVQFGTNHLGHAALLKLLLPRLEATSAQGDADVRVVLVSSMAHKHAPCAGIDFATLKTPAEAMATNDRYCQSKLANVLYARELAKRYPKLTSVSVHPGIVKTDLHALEAGNFVIRAFSKYVVPLIGVDVEQGAKNQLWAATAEGVESGEYYTPVGVKGGDSALSKDAALARKLWEWTEGELTAHGI</sequence>
<keyword evidence="3" id="KW-0560">Oxidoreductase</keyword>
<dbReference type="EMBL" id="JAXOVC010000015">
    <property type="protein sequence ID" value="KAK4493890.1"/>
    <property type="molecule type" value="Genomic_DNA"/>
</dbReference>
<name>A0ABR0DXK1_ZASCE</name>
<dbReference type="InterPro" id="IPR002347">
    <property type="entry name" value="SDR_fam"/>
</dbReference>
<keyword evidence="5" id="KW-1185">Reference proteome</keyword>
<dbReference type="PRINTS" id="PR00081">
    <property type="entry name" value="GDHRDH"/>
</dbReference>
<comment type="caution">
    <text evidence="4">The sequence shown here is derived from an EMBL/GenBank/DDBJ whole genome shotgun (WGS) entry which is preliminary data.</text>
</comment>
<reference evidence="4 5" key="1">
    <citation type="journal article" date="2023" name="G3 (Bethesda)">
        <title>A chromosome-level genome assembly of Zasmidium syzygii isolated from banana leaves.</title>
        <authorList>
            <person name="van Westerhoven A.C."/>
            <person name="Mehrabi R."/>
            <person name="Talebi R."/>
            <person name="Steentjes M.B.F."/>
            <person name="Corcolon B."/>
            <person name="Chong P.A."/>
            <person name="Kema G.H.J."/>
            <person name="Seidl M.F."/>
        </authorList>
    </citation>
    <scope>NUCLEOTIDE SEQUENCE [LARGE SCALE GENOMIC DNA]</scope>
    <source>
        <strain evidence="4 5">P124</strain>
    </source>
</reference>
<dbReference type="Pfam" id="PF00106">
    <property type="entry name" value="adh_short"/>
    <property type="match status" value="1"/>
</dbReference>
<dbReference type="InterPro" id="IPR036291">
    <property type="entry name" value="NAD(P)-bd_dom_sf"/>
</dbReference>
<dbReference type="SUPFAM" id="SSF51735">
    <property type="entry name" value="NAD(P)-binding Rossmann-fold domains"/>
    <property type="match status" value="1"/>
</dbReference>
<evidence type="ECO:0000256" key="3">
    <source>
        <dbReference type="ARBA" id="ARBA00023002"/>
    </source>
</evidence>
<dbReference type="PANTHER" id="PTHR24320">
    <property type="entry name" value="RETINOL DEHYDROGENASE"/>
    <property type="match status" value="1"/>
</dbReference>
<comment type="similarity">
    <text evidence="1">Belongs to the short-chain dehydrogenases/reductases (SDR) family.</text>
</comment>
<keyword evidence="2" id="KW-0521">NADP</keyword>
<dbReference type="Proteomes" id="UP001305779">
    <property type="component" value="Unassembled WGS sequence"/>
</dbReference>
<evidence type="ECO:0000313" key="4">
    <source>
        <dbReference type="EMBL" id="KAK4493890.1"/>
    </source>
</evidence>
<evidence type="ECO:0000256" key="1">
    <source>
        <dbReference type="ARBA" id="ARBA00006484"/>
    </source>
</evidence>
<organism evidence="4 5">
    <name type="scientific">Zasmidium cellare</name>
    <name type="common">Wine cellar mold</name>
    <name type="synonym">Racodium cellare</name>
    <dbReference type="NCBI Taxonomy" id="395010"/>
    <lineage>
        <taxon>Eukaryota</taxon>
        <taxon>Fungi</taxon>
        <taxon>Dikarya</taxon>
        <taxon>Ascomycota</taxon>
        <taxon>Pezizomycotina</taxon>
        <taxon>Dothideomycetes</taxon>
        <taxon>Dothideomycetidae</taxon>
        <taxon>Mycosphaerellales</taxon>
        <taxon>Mycosphaerellaceae</taxon>
        <taxon>Zasmidium</taxon>
    </lineage>
</organism>
<protein>
    <submittedName>
        <fullName evidence="4">Uncharacterized protein</fullName>
    </submittedName>
</protein>
<dbReference type="PANTHER" id="PTHR24320:SF282">
    <property type="entry name" value="WW DOMAIN-CONTAINING OXIDOREDUCTASE"/>
    <property type="match status" value="1"/>
</dbReference>
<gene>
    <name evidence="4" type="ORF">PRZ48_015075</name>
</gene>
<evidence type="ECO:0000256" key="2">
    <source>
        <dbReference type="ARBA" id="ARBA00022857"/>
    </source>
</evidence>
<evidence type="ECO:0000313" key="5">
    <source>
        <dbReference type="Proteomes" id="UP001305779"/>
    </source>
</evidence>
<accession>A0ABR0DXK1</accession>